<dbReference type="EMBL" id="EU100884">
    <property type="protein sequence ID" value="ABU97024.1"/>
    <property type="molecule type" value="Genomic_DNA"/>
</dbReference>
<dbReference type="GeneID" id="5600586"/>
<proteinExistence type="predicted"/>
<protein>
    <submittedName>
        <fullName evidence="1">Uncharacterized protein</fullName>
    </submittedName>
</protein>
<dbReference type="KEGG" id="vg:5600586"/>
<reference evidence="1 2" key="1">
    <citation type="journal article" date="2008" name="J. Mol. Biol.">
        <title>Genome comparison and proteomic characterization of Thermus thermophilus bacteriophages P23-45 and P74-26: siphoviruses with triplex-forming sequences and the longest known tails.</title>
        <authorList>
            <person name="Minakhin L."/>
            <person name="Goel M."/>
            <person name="Berdygulova Z."/>
            <person name="Ramanculov E."/>
            <person name="Florens L."/>
            <person name="Glazko G."/>
            <person name="Karamychev V.N."/>
            <person name="Slesarev A.I."/>
            <person name="Kozyavkin S.A."/>
            <person name="Khromov I."/>
            <person name="Ackermann H.W."/>
            <person name="Washburn M."/>
            <person name="Mushegian A."/>
            <person name="Severinov K."/>
        </authorList>
    </citation>
    <scope>NUCLEOTIDE SEQUENCE</scope>
</reference>
<accession>A7XXQ0</accession>
<keyword evidence="2" id="KW-1185">Reference proteome</keyword>
<evidence type="ECO:0000313" key="1">
    <source>
        <dbReference type="EMBL" id="ABU97024.1"/>
    </source>
</evidence>
<evidence type="ECO:0000313" key="2">
    <source>
        <dbReference type="Proteomes" id="UP000001133"/>
    </source>
</evidence>
<name>A7XXQ0_BP742</name>
<dbReference type="Proteomes" id="UP000001133">
    <property type="component" value="Segment"/>
</dbReference>
<sequence>MRTIRIRYKGWRIDPLGRWFILRLKSGAILSLRRNGDAVYISRGGRLKLQVPASSSLYDSLFKLRRRVNYLMDRPVSFAGGDW</sequence>
<gene>
    <name evidence="1" type="ORF">P74p74</name>
</gene>
<dbReference type="RefSeq" id="YP_001468044.1">
    <property type="nucleotide sequence ID" value="NC_009804.1"/>
</dbReference>
<organism evidence="1 2">
    <name type="scientific">Thermus phage P74-26</name>
    <dbReference type="NCBI Taxonomy" id="2914007"/>
    <lineage>
        <taxon>Viruses</taxon>
        <taxon>Duplodnaviria</taxon>
        <taxon>Heunggongvirae</taxon>
        <taxon>Uroviricota</taxon>
        <taxon>Caudoviricetes</taxon>
        <taxon>Oshimavirus</taxon>
        <taxon>Thermus virus P74-26</taxon>
    </lineage>
</organism>